<protein>
    <submittedName>
        <fullName evidence="2">Uncharacterized protein</fullName>
    </submittedName>
</protein>
<name>A0A0D2MXP0_9CHLO</name>
<evidence type="ECO:0000313" key="3">
    <source>
        <dbReference type="Proteomes" id="UP000054498"/>
    </source>
</evidence>
<organism evidence="2 3">
    <name type="scientific">Monoraphidium neglectum</name>
    <dbReference type="NCBI Taxonomy" id="145388"/>
    <lineage>
        <taxon>Eukaryota</taxon>
        <taxon>Viridiplantae</taxon>
        <taxon>Chlorophyta</taxon>
        <taxon>core chlorophytes</taxon>
        <taxon>Chlorophyceae</taxon>
        <taxon>CS clade</taxon>
        <taxon>Sphaeropleales</taxon>
        <taxon>Selenastraceae</taxon>
        <taxon>Monoraphidium</taxon>
    </lineage>
</organism>
<feature type="transmembrane region" description="Helical" evidence="1">
    <location>
        <begin position="74"/>
        <end position="93"/>
    </location>
</feature>
<dbReference type="GeneID" id="25726822"/>
<dbReference type="Proteomes" id="UP000054498">
    <property type="component" value="Unassembled WGS sequence"/>
</dbReference>
<keyword evidence="1" id="KW-1133">Transmembrane helix</keyword>
<dbReference type="KEGG" id="mng:MNEG_0704"/>
<dbReference type="STRING" id="145388.A0A0D2MXP0"/>
<feature type="transmembrane region" description="Helical" evidence="1">
    <location>
        <begin position="12"/>
        <end position="31"/>
    </location>
</feature>
<reference evidence="2 3" key="1">
    <citation type="journal article" date="2013" name="BMC Genomics">
        <title>Reconstruction of the lipid metabolism for the microalga Monoraphidium neglectum from its genome sequence reveals characteristics suitable for biofuel production.</title>
        <authorList>
            <person name="Bogen C."/>
            <person name="Al-Dilaimi A."/>
            <person name="Albersmeier A."/>
            <person name="Wichmann J."/>
            <person name="Grundmann M."/>
            <person name="Rupp O."/>
            <person name="Lauersen K.J."/>
            <person name="Blifernez-Klassen O."/>
            <person name="Kalinowski J."/>
            <person name="Goesmann A."/>
            <person name="Mussgnug J.H."/>
            <person name="Kruse O."/>
        </authorList>
    </citation>
    <scope>NUCLEOTIDE SEQUENCE [LARGE SCALE GENOMIC DNA]</scope>
    <source>
        <strain evidence="2 3">SAG 48.87</strain>
    </source>
</reference>
<dbReference type="PANTHER" id="PTHR39074">
    <property type="entry name" value="AGAP007547-PA"/>
    <property type="match status" value="1"/>
</dbReference>
<keyword evidence="1" id="KW-0472">Membrane</keyword>
<sequence>MYFNIVPNTALMLLWVAFWLHLLGVALQRLWALARAGRLRLPAVPAALLVFYPTFYGAWAVVNYLNEGFYMLKSQLFFCATELVATHCLYLMLDSQLQPSVALLATPLAITAAHLYIAVGSEGVLWGLFISTIKVPNTRDILLMAGDVAQLLYFG</sequence>
<dbReference type="RefSeq" id="XP_013906269.1">
    <property type="nucleotide sequence ID" value="XM_014050815.1"/>
</dbReference>
<dbReference type="EMBL" id="KK100279">
    <property type="protein sequence ID" value="KIZ07250.1"/>
    <property type="molecule type" value="Genomic_DNA"/>
</dbReference>
<proteinExistence type="predicted"/>
<dbReference type="AlphaFoldDB" id="A0A0D2MXP0"/>
<keyword evidence="3" id="KW-1185">Reference proteome</keyword>
<keyword evidence="1" id="KW-0812">Transmembrane</keyword>
<dbReference type="PANTHER" id="PTHR39074:SF1">
    <property type="entry name" value="AGAP007547-PA"/>
    <property type="match status" value="1"/>
</dbReference>
<evidence type="ECO:0000256" key="1">
    <source>
        <dbReference type="SAM" id="Phobius"/>
    </source>
</evidence>
<evidence type="ECO:0000313" key="2">
    <source>
        <dbReference type="EMBL" id="KIZ07250.1"/>
    </source>
</evidence>
<dbReference type="OrthoDB" id="5594949at2759"/>
<feature type="transmembrane region" description="Helical" evidence="1">
    <location>
        <begin position="43"/>
        <end position="62"/>
    </location>
</feature>
<gene>
    <name evidence="2" type="ORF">MNEG_0704</name>
</gene>
<accession>A0A0D2MXP0</accession>
<feature type="transmembrane region" description="Helical" evidence="1">
    <location>
        <begin position="100"/>
        <end position="119"/>
    </location>
</feature>